<reference evidence="2" key="1">
    <citation type="submission" date="2017-02" db="EMBL/GenBank/DDBJ databases">
        <authorList>
            <person name="Varghese N."/>
            <person name="Submissions S."/>
        </authorList>
    </citation>
    <scope>NUCLEOTIDE SEQUENCE [LARGE SCALE GENOMIC DNA]</scope>
    <source>
        <strain evidence="2">DSM 18108</strain>
    </source>
</reference>
<evidence type="ECO:0000313" key="2">
    <source>
        <dbReference type="Proteomes" id="UP000190166"/>
    </source>
</evidence>
<keyword evidence="2" id="KW-1185">Reference proteome</keyword>
<sequence length="70" mass="8108">MDNIIYFMFTKDQIERLIAALETIGENMGKTNLIAPQSTSASTLKTKKGRPRKVDIQSQFKTHFQKKYTR</sequence>
<dbReference type="Proteomes" id="UP000190166">
    <property type="component" value="Unassembled WGS sequence"/>
</dbReference>
<dbReference type="EMBL" id="FUZZ01000006">
    <property type="protein sequence ID" value="SKD10070.1"/>
    <property type="molecule type" value="Genomic_DNA"/>
</dbReference>
<dbReference type="AlphaFoldDB" id="A0A1T5PBE9"/>
<accession>A0A1T5PBE9</accession>
<gene>
    <name evidence="1" type="ORF">SAMN05660461_5970</name>
</gene>
<name>A0A1T5PBE9_9BACT</name>
<evidence type="ECO:0000313" key="1">
    <source>
        <dbReference type="EMBL" id="SKD10070.1"/>
    </source>
</evidence>
<proteinExistence type="predicted"/>
<organism evidence="1 2">
    <name type="scientific">Chitinophaga ginsengisegetis</name>
    <dbReference type="NCBI Taxonomy" id="393003"/>
    <lineage>
        <taxon>Bacteria</taxon>
        <taxon>Pseudomonadati</taxon>
        <taxon>Bacteroidota</taxon>
        <taxon>Chitinophagia</taxon>
        <taxon>Chitinophagales</taxon>
        <taxon>Chitinophagaceae</taxon>
        <taxon>Chitinophaga</taxon>
    </lineage>
</organism>
<dbReference type="STRING" id="393003.SAMN05660461_5970"/>
<protein>
    <submittedName>
        <fullName evidence="1">Uncharacterized protein</fullName>
    </submittedName>
</protein>